<dbReference type="Gene3D" id="2.130.10.10">
    <property type="entry name" value="YVTN repeat-like/Quinoprotein amine dehydrogenase"/>
    <property type="match status" value="1"/>
</dbReference>
<organism evidence="3 4">
    <name type="scientific">Cryphonectria parasitica (strain ATCC 38755 / EP155)</name>
    <dbReference type="NCBI Taxonomy" id="660469"/>
    <lineage>
        <taxon>Eukaryota</taxon>
        <taxon>Fungi</taxon>
        <taxon>Dikarya</taxon>
        <taxon>Ascomycota</taxon>
        <taxon>Pezizomycotina</taxon>
        <taxon>Sordariomycetes</taxon>
        <taxon>Sordariomycetidae</taxon>
        <taxon>Diaporthales</taxon>
        <taxon>Cryphonectriaceae</taxon>
        <taxon>Cryphonectria-Endothia species complex</taxon>
        <taxon>Cryphonectria</taxon>
    </lineage>
</organism>
<sequence length="350" mass="38025">MIGAADFDGESFDIVAHHTIAGTSASWLLFKEPNLLYAVDENSNTTRLFNFDPDTNALKLVQNATGSSGVVSLQFNRDKSVMIGAAFVEGQIDIWDLDERDGTMKLRKQIPAGGEPGPVAGRQDSPHPHEALLDPTGQFFVVPDLGTDALLVIDTKDFEIQNRIRISPSGSGPRHGSFFPLGGHEEATHFFIACEITNLIKVFELKYTGDGLGFHEVQSLSTFGDEFPPANPTTASAGELVIDADNKNLYVSNRLTGDATDNISHFSIDSRDRAPLRFVDQISSGGVLPRMFSISKDDDILFSTNQDGEDGLLAFAKDKSTGSLAEKPLARIARDKFGKANFGPQFVMEI</sequence>
<comment type="caution">
    <text evidence="3">The sequence shown here is derived from an EMBL/GenBank/DDBJ whole genome shotgun (WGS) entry which is preliminary data.</text>
</comment>
<dbReference type="AlphaFoldDB" id="A0A9P5CN99"/>
<dbReference type="InterPro" id="IPR015943">
    <property type="entry name" value="WD40/YVTN_repeat-like_dom_sf"/>
</dbReference>
<evidence type="ECO:0000313" key="3">
    <source>
        <dbReference type="EMBL" id="KAF3765229.1"/>
    </source>
</evidence>
<protein>
    <submittedName>
        <fullName evidence="3">Isomerase YbhE</fullName>
    </submittedName>
</protein>
<keyword evidence="4" id="KW-1185">Reference proteome</keyword>
<dbReference type="GO" id="GO:0016853">
    <property type="term" value="F:isomerase activity"/>
    <property type="evidence" value="ECO:0007669"/>
    <property type="project" value="UniProtKB-KW"/>
</dbReference>
<dbReference type="EMBL" id="MU032348">
    <property type="protein sequence ID" value="KAF3765229.1"/>
    <property type="molecule type" value="Genomic_DNA"/>
</dbReference>
<name>A0A9P5CN99_CRYP1</name>
<evidence type="ECO:0000256" key="1">
    <source>
        <dbReference type="ARBA" id="ARBA00005564"/>
    </source>
</evidence>
<reference evidence="3" key="1">
    <citation type="journal article" date="2020" name="Phytopathology">
        <title>Genome sequence of the chestnut blight fungus Cryphonectria parasitica EP155: A fundamental resource for an archetypical invasive plant pathogen.</title>
        <authorList>
            <person name="Crouch J.A."/>
            <person name="Dawe A."/>
            <person name="Aerts A."/>
            <person name="Barry K."/>
            <person name="Churchill A.C.L."/>
            <person name="Grimwood J."/>
            <person name="Hillman B."/>
            <person name="Milgroom M.G."/>
            <person name="Pangilinan J."/>
            <person name="Smith M."/>
            <person name="Salamov A."/>
            <person name="Schmutz J."/>
            <person name="Yadav J."/>
            <person name="Grigoriev I.V."/>
            <person name="Nuss D."/>
        </authorList>
    </citation>
    <scope>NUCLEOTIDE SEQUENCE</scope>
    <source>
        <strain evidence="3">EP155</strain>
    </source>
</reference>
<dbReference type="PANTHER" id="PTHR30344:SF1">
    <property type="entry name" value="6-PHOSPHOGLUCONOLACTONASE"/>
    <property type="match status" value="1"/>
</dbReference>
<feature type="region of interest" description="Disordered" evidence="2">
    <location>
        <begin position="109"/>
        <end position="129"/>
    </location>
</feature>
<dbReference type="GO" id="GO:0017057">
    <property type="term" value="F:6-phosphogluconolactonase activity"/>
    <property type="evidence" value="ECO:0007669"/>
    <property type="project" value="TreeGrafter"/>
</dbReference>
<dbReference type="RefSeq" id="XP_040776190.1">
    <property type="nucleotide sequence ID" value="XM_040921579.1"/>
</dbReference>
<dbReference type="GeneID" id="63838708"/>
<dbReference type="SUPFAM" id="SSF51004">
    <property type="entry name" value="C-terminal (heme d1) domain of cytochrome cd1-nitrite reductase"/>
    <property type="match status" value="1"/>
</dbReference>
<gene>
    <name evidence="3" type="ORF">M406DRAFT_340675</name>
</gene>
<keyword evidence="3" id="KW-0413">Isomerase</keyword>
<dbReference type="InterPro" id="IPR011048">
    <property type="entry name" value="Haem_d1_sf"/>
</dbReference>
<proteinExistence type="inferred from homology"/>
<evidence type="ECO:0000313" key="4">
    <source>
        <dbReference type="Proteomes" id="UP000803844"/>
    </source>
</evidence>
<evidence type="ECO:0000256" key="2">
    <source>
        <dbReference type="SAM" id="MobiDB-lite"/>
    </source>
</evidence>
<comment type="similarity">
    <text evidence="1">Belongs to the cycloisomerase 2 family.</text>
</comment>
<dbReference type="OrthoDB" id="9972196at2759"/>
<dbReference type="Proteomes" id="UP000803844">
    <property type="component" value="Unassembled WGS sequence"/>
</dbReference>
<dbReference type="PANTHER" id="PTHR30344">
    <property type="entry name" value="6-PHOSPHOGLUCONOLACTONASE-RELATED"/>
    <property type="match status" value="1"/>
</dbReference>
<dbReference type="InterPro" id="IPR050282">
    <property type="entry name" value="Cycloisomerase_2"/>
</dbReference>
<dbReference type="Pfam" id="PF10282">
    <property type="entry name" value="Lactonase"/>
    <property type="match status" value="1"/>
</dbReference>
<accession>A0A9P5CN99</accession>
<dbReference type="InterPro" id="IPR019405">
    <property type="entry name" value="Lactonase_7-beta_prop"/>
</dbReference>